<dbReference type="GO" id="GO:0005078">
    <property type="term" value="F:MAP-kinase scaffold activity"/>
    <property type="evidence" value="ECO:0007669"/>
    <property type="project" value="InterPro"/>
</dbReference>
<feature type="compositionally biased region" description="Basic and acidic residues" evidence="7">
    <location>
        <begin position="247"/>
        <end position="261"/>
    </location>
</feature>
<feature type="compositionally biased region" description="Polar residues" evidence="7">
    <location>
        <begin position="262"/>
        <end position="279"/>
    </location>
</feature>
<feature type="compositionally biased region" description="Polar residues" evidence="7">
    <location>
        <begin position="228"/>
        <end position="246"/>
    </location>
</feature>
<evidence type="ECO:0000256" key="5">
    <source>
        <dbReference type="ARBA" id="ARBA00023054"/>
    </source>
</evidence>
<dbReference type="GO" id="GO:0030159">
    <property type="term" value="F:signaling receptor complex adaptor activity"/>
    <property type="evidence" value="ECO:0007669"/>
    <property type="project" value="TreeGrafter"/>
</dbReference>
<feature type="region of interest" description="Disordered" evidence="7">
    <location>
        <begin position="220"/>
        <end position="350"/>
    </location>
</feature>
<dbReference type="GO" id="GO:0008432">
    <property type="term" value="F:JUN kinase binding"/>
    <property type="evidence" value="ECO:0007669"/>
    <property type="project" value="TreeGrafter"/>
</dbReference>
<gene>
    <name evidence="10" type="ORF">RRG08_032706</name>
</gene>
<feature type="compositionally biased region" description="Basic and acidic residues" evidence="7">
    <location>
        <begin position="524"/>
        <end position="541"/>
    </location>
</feature>
<dbReference type="InterPro" id="IPR034744">
    <property type="entry name" value="RH2"/>
</dbReference>
<feature type="compositionally biased region" description="Acidic residues" evidence="7">
    <location>
        <begin position="431"/>
        <end position="444"/>
    </location>
</feature>
<comment type="caution">
    <text evidence="10">The sequence shown here is derived from an EMBL/GenBank/DDBJ whole genome shotgun (WGS) entry which is preliminary data.</text>
</comment>
<dbReference type="PROSITE" id="PS51777">
    <property type="entry name" value="RH2"/>
    <property type="match status" value="1"/>
</dbReference>
<feature type="compositionally biased region" description="Basic and acidic residues" evidence="7">
    <location>
        <begin position="323"/>
        <end position="334"/>
    </location>
</feature>
<dbReference type="Gene3D" id="1.20.58.1770">
    <property type="match status" value="1"/>
</dbReference>
<feature type="compositionally biased region" description="Basic and acidic residues" evidence="7">
    <location>
        <begin position="298"/>
        <end position="311"/>
    </location>
</feature>
<evidence type="ECO:0000313" key="10">
    <source>
        <dbReference type="EMBL" id="KAK3757538.1"/>
    </source>
</evidence>
<evidence type="ECO:0000256" key="3">
    <source>
        <dbReference type="ARBA" id="ARBA00022490"/>
    </source>
</evidence>
<dbReference type="Proteomes" id="UP001283361">
    <property type="component" value="Unassembled WGS sequence"/>
</dbReference>
<dbReference type="InterPro" id="IPR032486">
    <property type="entry name" value="JIP_LZII"/>
</dbReference>
<dbReference type="EMBL" id="JAWDGP010005359">
    <property type="protein sequence ID" value="KAK3757538.1"/>
    <property type="molecule type" value="Genomic_DNA"/>
</dbReference>
<dbReference type="InterPro" id="IPR034743">
    <property type="entry name" value="RH1"/>
</dbReference>
<dbReference type="GO" id="GO:0048471">
    <property type="term" value="C:perinuclear region of cytoplasm"/>
    <property type="evidence" value="ECO:0007669"/>
    <property type="project" value="UniProtKB-SubCell"/>
</dbReference>
<dbReference type="FunFam" id="1.20.58.1770:FF:000001">
    <property type="entry name" value="C-Jun-amino-terminal kinase-interacting protein 3 isoform X1"/>
    <property type="match status" value="1"/>
</dbReference>
<comment type="similarity">
    <text evidence="2">Belongs to the JIP scaffold family.</text>
</comment>
<feature type="region of interest" description="Disordered" evidence="7">
    <location>
        <begin position="767"/>
        <end position="803"/>
    </location>
</feature>
<dbReference type="PANTHER" id="PTHR13886">
    <property type="entry name" value="JNK/SAPK-ASSOCIATED PROTEIN"/>
    <property type="match status" value="1"/>
</dbReference>
<dbReference type="Gene3D" id="1.20.5.1000">
    <property type="entry name" value="arf6 gtpase in complex with a specific effector, jip4"/>
    <property type="match status" value="1"/>
</dbReference>
<evidence type="ECO:0000256" key="1">
    <source>
        <dbReference type="ARBA" id="ARBA00004556"/>
    </source>
</evidence>
<name>A0AAE0YUL9_9GAST</name>
<reference evidence="10" key="1">
    <citation type="journal article" date="2023" name="G3 (Bethesda)">
        <title>A reference genome for the long-term kleptoplast-retaining sea slug Elysia crispata morphotype clarki.</title>
        <authorList>
            <person name="Eastman K.E."/>
            <person name="Pendleton A.L."/>
            <person name="Shaikh M.A."/>
            <person name="Suttiyut T."/>
            <person name="Ogas R."/>
            <person name="Tomko P."/>
            <person name="Gavelis G."/>
            <person name="Widhalm J.R."/>
            <person name="Wisecaver J.H."/>
        </authorList>
    </citation>
    <scope>NUCLEOTIDE SEQUENCE</scope>
    <source>
        <strain evidence="10">ECLA1</strain>
    </source>
</reference>
<keyword evidence="4" id="KW-0597">Phosphoprotein</keyword>
<dbReference type="Pfam" id="PF16471">
    <property type="entry name" value="JIP_LZII"/>
    <property type="match status" value="1"/>
</dbReference>
<dbReference type="GO" id="GO:0019894">
    <property type="term" value="F:kinesin binding"/>
    <property type="evidence" value="ECO:0007669"/>
    <property type="project" value="TreeGrafter"/>
</dbReference>
<dbReference type="InterPro" id="IPR039911">
    <property type="entry name" value="JIP3/JIP4"/>
</dbReference>
<dbReference type="GO" id="GO:0016192">
    <property type="term" value="P:vesicle-mediated transport"/>
    <property type="evidence" value="ECO:0007669"/>
    <property type="project" value="TreeGrafter"/>
</dbReference>
<sequence>MSGSVVSETVYGNSTGEESHVMSEKVQSLAATVYKEFEKVIKRYDEDVVKDLMPLVVGILETLDAAFTEKQELDVEIELLREDNEQLLTQYEREKQLRKGAEQKYLETEDNVEGMKKELEDKIETLESIVRMSEIKSKNTADHVTRLEEKEADSKNEYNKLHERYTELFRTHMDYMERTKILMGTDKLSDLTGHSPRINKGNFSLPGLRPVSVAYGGAMEFPNRVDPSPTTVDATTPQSTGTTSLKNELEAGTPKKGDKAQLTDSIDVTEKATGTKTQTSSEPPPPVPPQSPLSPEIEQSKPPDPVKKKPVIESVSSQSDQVLDSKETSEKVDEPTISPVVLRRKKSSADDDVFNQSFEHDKSFSELDHTLAAIKATTPELSESQEPGVVQDSLSKRKSVRNDESIFEELSGMEMDFGRPVNPGDYASTESDLEREEEEEEEEREYDKDSVGDNFFGMGKELENLILENTELLATKNALNIVKDDLIAKVDELSSEQEILREEINSLQAVKTKLQQKISQLEEELKKTREDNEGKDKGQEKEGDEDDVPMAQRKRFTRVEMARVLMERNQYKERLMELQEAVRWTEMIRASKEHPNELQSKKNKSSVWSFFSELVAPSAPSPDLTTVQPLKEIPARHHNVLQAVLNPTLHQHKTSHNDCSSFGLSEESFPTSLLPSPTSDSLKSLGNIKLLPPPASPVAPAQSSPPVPVSLIVPSSLPTLPPTPSGLPAPSLLTAVPFCLDPSTGSSASATTKTMLYNSSKTIFAPSRQNFSSHSQPNPSRNIKNTATLPGIHAEPNHEVKHL</sequence>
<evidence type="ECO:0000256" key="6">
    <source>
        <dbReference type="SAM" id="Coils"/>
    </source>
</evidence>
<evidence type="ECO:0000256" key="7">
    <source>
        <dbReference type="SAM" id="MobiDB-lite"/>
    </source>
</evidence>
<feature type="compositionally biased region" description="Pro residues" evidence="7">
    <location>
        <begin position="282"/>
        <end position="292"/>
    </location>
</feature>
<keyword evidence="11" id="KW-1185">Reference proteome</keyword>
<dbReference type="PANTHER" id="PTHR13886:SF4">
    <property type="entry name" value="JNK-INTERACTING PROTEIN 3"/>
    <property type="match status" value="1"/>
</dbReference>
<dbReference type="FunFam" id="1.20.5.1000:FF:000001">
    <property type="entry name" value="C-Jun-amino-terminal kinase-interacting protein 3 isoform X2"/>
    <property type="match status" value="1"/>
</dbReference>
<comment type="subcellular location">
    <subcellularLocation>
        <location evidence="1">Cytoplasm</location>
        <location evidence="1">Perinuclear region</location>
    </subcellularLocation>
</comment>
<feature type="compositionally biased region" description="Polar residues" evidence="7">
    <location>
        <begin position="1"/>
        <end position="16"/>
    </location>
</feature>
<dbReference type="Pfam" id="PF09744">
    <property type="entry name" value="RH1"/>
    <property type="match status" value="1"/>
</dbReference>
<evidence type="ECO:0000259" key="8">
    <source>
        <dbReference type="PROSITE" id="PS51776"/>
    </source>
</evidence>
<feature type="region of interest" description="Disordered" evidence="7">
    <location>
        <begin position="375"/>
        <end position="454"/>
    </location>
</feature>
<accession>A0AAE0YUL9</accession>
<evidence type="ECO:0000256" key="4">
    <source>
        <dbReference type="ARBA" id="ARBA00022553"/>
    </source>
</evidence>
<keyword evidence="5 6" id="KW-0175">Coiled coil</keyword>
<feature type="coiled-coil region" evidence="6">
    <location>
        <begin position="63"/>
        <end position="164"/>
    </location>
</feature>
<evidence type="ECO:0000313" key="11">
    <source>
        <dbReference type="Proteomes" id="UP001283361"/>
    </source>
</evidence>
<feature type="domain" description="RH2" evidence="9">
    <location>
        <begin position="553"/>
        <end position="629"/>
    </location>
</feature>
<evidence type="ECO:0000256" key="2">
    <source>
        <dbReference type="ARBA" id="ARBA00009866"/>
    </source>
</evidence>
<feature type="region of interest" description="Disordered" evidence="7">
    <location>
        <begin position="1"/>
        <end position="22"/>
    </location>
</feature>
<dbReference type="AlphaFoldDB" id="A0AAE0YUL9"/>
<evidence type="ECO:0000259" key="9">
    <source>
        <dbReference type="PROSITE" id="PS51777"/>
    </source>
</evidence>
<feature type="domain" description="RH1" evidence="8">
    <location>
        <begin position="9"/>
        <end position="97"/>
    </location>
</feature>
<protein>
    <submittedName>
        <fullName evidence="10">Uncharacterized protein</fullName>
    </submittedName>
</protein>
<dbReference type="PROSITE" id="PS51776">
    <property type="entry name" value="RH1"/>
    <property type="match status" value="1"/>
</dbReference>
<feature type="region of interest" description="Disordered" evidence="7">
    <location>
        <begin position="524"/>
        <end position="553"/>
    </location>
</feature>
<keyword evidence="3" id="KW-0963">Cytoplasm</keyword>
<organism evidence="10 11">
    <name type="scientific">Elysia crispata</name>
    <name type="common">lettuce slug</name>
    <dbReference type="NCBI Taxonomy" id="231223"/>
    <lineage>
        <taxon>Eukaryota</taxon>
        <taxon>Metazoa</taxon>
        <taxon>Spiralia</taxon>
        <taxon>Lophotrochozoa</taxon>
        <taxon>Mollusca</taxon>
        <taxon>Gastropoda</taxon>
        <taxon>Heterobranchia</taxon>
        <taxon>Euthyneura</taxon>
        <taxon>Panpulmonata</taxon>
        <taxon>Sacoglossa</taxon>
        <taxon>Placobranchoidea</taxon>
        <taxon>Plakobranchidae</taxon>
        <taxon>Elysia</taxon>
    </lineage>
</organism>
<feature type="compositionally biased region" description="Polar residues" evidence="7">
    <location>
        <begin position="767"/>
        <end position="788"/>
    </location>
</feature>
<proteinExistence type="inferred from homology"/>